<dbReference type="OrthoDB" id="10042665at2759"/>
<evidence type="ECO:0000313" key="2">
    <source>
        <dbReference type="EMBL" id="KAF2109457.1"/>
    </source>
</evidence>
<accession>A0A6A5YSM1</accession>
<dbReference type="Pfam" id="PF00004">
    <property type="entry name" value="AAA"/>
    <property type="match status" value="1"/>
</dbReference>
<dbReference type="Proteomes" id="UP000799770">
    <property type="component" value="Unassembled WGS sequence"/>
</dbReference>
<dbReference type="Gene3D" id="3.40.50.300">
    <property type="entry name" value="P-loop containing nucleotide triphosphate hydrolases"/>
    <property type="match status" value="1"/>
</dbReference>
<keyword evidence="2" id="KW-0378">Hydrolase</keyword>
<dbReference type="GO" id="GO:0005524">
    <property type="term" value="F:ATP binding"/>
    <property type="evidence" value="ECO:0007669"/>
    <property type="project" value="InterPro"/>
</dbReference>
<dbReference type="InterPro" id="IPR054289">
    <property type="entry name" value="DUF7025"/>
</dbReference>
<dbReference type="InterPro" id="IPR003593">
    <property type="entry name" value="AAA+_ATPase"/>
</dbReference>
<keyword evidence="3" id="KW-1185">Reference proteome</keyword>
<protein>
    <submittedName>
        <fullName evidence="2">P-loop containing nucleoside triphosphate hydrolase protein</fullName>
    </submittedName>
</protein>
<evidence type="ECO:0000313" key="3">
    <source>
        <dbReference type="Proteomes" id="UP000799770"/>
    </source>
</evidence>
<name>A0A6A5YSM1_9PLEO</name>
<dbReference type="SUPFAM" id="SSF52540">
    <property type="entry name" value="P-loop containing nucleoside triphosphate hydrolases"/>
    <property type="match status" value="1"/>
</dbReference>
<reference evidence="2" key="1">
    <citation type="journal article" date="2020" name="Stud. Mycol.">
        <title>101 Dothideomycetes genomes: a test case for predicting lifestyles and emergence of pathogens.</title>
        <authorList>
            <person name="Haridas S."/>
            <person name="Albert R."/>
            <person name="Binder M."/>
            <person name="Bloem J."/>
            <person name="Labutti K."/>
            <person name="Salamov A."/>
            <person name="Andreopoulos B."/>
            <person name="Baker S."/>
            <person name="Barry K."/>
            <person name="Bills G."/>
            <person name="Bluhm B."/>
            <person name="Cannon C."/>
            <person name="Castanera R."/>
            <person name="Culley D."/>
            <person name="Daum C."/>
            <person name="Ezra D."/>
            <person name="Gonzalez J."/>
            <person name="Henrissat B."/>
            <person name="Kuo A."/>
            <person name="Liang C."/>
            <person name="Lipzen A."/>
            <person name="Lutzoni F."/>
            <person name="Magnuson J."/>
            <person name="Mondo S."/>
            <person name="Nolan M."/>
            <person name="Ohm R."/>
            <person name="Pangilinan J."/>
            <person name="Park H.-J."/>
            <person name="Ramirez L."/>
            <person name="Alfaro M."/>
            <person name="Sun H."/>
            <person name="Tritt A."/>
            <person name="Yoshinaga Y."/>
            <person name="Zwiers L.-H."/>
            <person name="Turgeon B."/>
            <person name="Goodwin S."/>
            <person name="Spatafora J."/>
            <person name="Crous P."/>
            <person name="Grigoriev I."/>
        </authorList>
    </citation>
    <scope>NUCLEOTIDE SEQUENCE</scope>
    <source>
        <strain evidence="2">CBS 627.86</strain>
    </source>
</reference>
<dbReference type="CDD" id="cd19481">
    <property type="entry name" value="RecA-like_protease"/>
    <property type="match status" value="1"/>
</dbReference>
<dbReference type="Pfam" id="PF22942">
    <property type="entry name" value="DUF7025"/>
    <property type="match status" value="1"/>
</dbReference>
<feature type="domain" description="AAA+ ATPase" evidence="1">
    <location>
        <begin position="446"/>
        <end position="571"/>
    </location>
</feature>
<dbReference type="EMBL" id="ML977342">
    <property type="protein sequence ID" value="KAF2109457.1"/>
    <property type="molecule type" value="Genomic_DNA"/>
</dbReference>
<evidence type="ECO:0000259" key="1">
    <source>
        <dbReference type="SMART" id="SM00382"/>
    </source>
</evidence>
<dbReference type="InterPro" id="IPR003959">
    <property type="entry name" value="ATPase_AAA_core"/>
</dbReference>
<sequence>MQDSGGNKPQSVICEVRNVFLHKSKESASLSTDYANIDSGDYLGASGIEIESAVLLDALRSVVKFQTPGEPRPDLLPSHPDNVVSDVNTGVFWYPFVDLYHNIEELLAYKTKDNGPKANHSEERNKECNAHIDVLVDYLKAQSTIGYHKAKSAWEESVPTTAFSSLWLLFKPGTDVYVKEHAMINAYVVDSVSGIAQPGAKGPSSLLVKIWNLDFDGKTLGRVSKAITIPVFDDVREISTLPVYPVQFHKDQEGTEPLRQALIKRGKIFVSVVKKAVLQEYTGPSSYYLTRTFSQARVIVDHTSRPWETDKEHKHIPAVNEDKQLGSNRRIAECPCATCRVTSEGSLRRLPFDDYDNIAIDSPNGLTDHQYSLCYSHVYAYALRDRFWDVVEVGGLKPARMDKDIIKTLVLPPENKRMVQAICETYTDKEERENLFFADNIRGKGEGQIILLHGPPGTGKTLTAESVAEYAGRPLLSITAADLGHEPEDLEKNLLRFFRDANNWDAIVLLDEADVYLERRHVSELRRNSIVSIFLRALDYFQGILFLTTNRVGSFDEAFMSRIHIQIGYESLDDSSRQQIWMNSFKKLDSNHKHNGRKIEYSYRAKEFVKISPELQKLEWNGREIRNAFQTAVALACYDAKVNKEEVPVVTEDHFDQVVKMSTNFKEYMKSTLTTDDAGYAFAARLRDDTFISNDKRK</sequence>
<dbReference type="InterPro" id="IPR027417">
    <property type="entry name" value="P-loop_NTPase"/>
</dbReference>
<proteinExistence type="predicted"/>
<dbReference type="InterPro" id="IPR056599">
    <property type="entry name" value="AAA_lid_fung"/>
</dbReference>
<dbReference type="Pfam" id="PF23232">
    <property type="entry name" value="AAA_lid_13"/>
    <property type="match status" value="1"/>
</dbReference>
<dbReference type="AlphaFoldDB" id="A0A6A5YSM1"/>
<gene>
    <name evidence="2" type="ORF">BDV96DRAFT_502813</name>
</gene>
<organism evidence="2 3">
    <name type="scientific">Lophiotrema nucula</name>
    <dbReference type="NCBI Taxonomy" id="690887"/>
    <lineage>
        <taxon>Eukaryota</taxon>
        <taxon>Fungi</taxon>
        <taxon>Dikarya</taxon>
        <taxon>Ascomycota</taxon>
        <taxon>Pezizomycotina</taxon>
        <taxon>Dothideomycetes</taxon>
        <taxon>Pleosporomycetidae</taxon>
        <taxon>Pleosporales</taxon>
        <taxon>Lophiotremataceae</taxon>
        <taxon>Lophiotrema</taxon>
    </lineage>
</organism>
<dbReference type="GO" id="GO:0016887">
    <property type="term" value="F:ATP hydrolysis activity"/>
    <property type="evidence" value="ECO:0007669"/>
    <property type="project" value="InterPro"/>
</dbReference>
<dbReference type="SMART" id="SM00382">
    <property type="entry name" value="AAA"/>
    <property type="match status" value="1"/>
</dbReference>
<dbReference type="PANTHER" id="PTHR46411">
    <property type="entry name" value="FAMILY ATPASE, PUTATIVE-RELATED"/>
    <property type="match status" value="1"/>
</dbReference>
<dbReference type="PANTHER" id="PTHR46411:SF4">
    <property type="entry name" value="AAA+ ATPASE DOMAIN-CONTAINING PROTEIN"/>
    <property type="match status" value="1"/>
</dbReference>